<dbReference type="EMBL" id="QXFX01000108">
    <property type="protein sequence ID" value="KAE9131646.1"/>
    <property type="molecule type" value="Genomic_DNA"/>
</dbReference>
<evidence type="ECO:0000313" key="11">
    <source>
        <dbReference type="EMBL" id="KAE9353279.1"/>
    </source>
</evidence>
<dbReference type="Proteomes" id="UP000488956">
    <property type="component" value="Unassembled WGS sequence"/>
</dbReference>
<feature type="signal peptide" evidence="1">
    <location>
        <begin position="1"/>
        <end position="24"/>
    </location>
</feature>
<sequence>MVFLSVPVLGRLLTSLGVILHCVSEPLPHKAFGGFRRILRLAMPNTHLQKQLVQCAADVIRSHIVEKEIGGEYFSLLVDEVSCEAKSEHMAIVVRFVSKLTRQITEIAWFCPRKRYACCYVIWL</sequence>
<organism evidence="3 18">
    <name type="scientific">Phytophthora fragariae</name>
    <dbReference type="NCBI Taxonomy" id="53985"/>
    <lineage>
        <taxon>Eukaryota</taxon>
        <taxon>Sar</taxon>
        <taxon>Stramenopiles</taxon>
        <taxon>Oomycota</taxon>
        <taxon>Peronosporomycetes</taxon>
        <taxon>Peronosporales</taxon>
        <taxon>Peronosporaceae</taxon>
        <taxon>Phytophthora</taxon>
    </lineage>
</organism>
<accession>A0A6A3M948</accession>
<dbReference type="Proteomes" id="UP000437068">
    <property type="component" value="Unassembled WGS sequence"/>
</dbReference>
<evidence type="ECO:0000313" key="13">
    <source>
        <dbReference type="Proteomes" id="UP000433483"/>
    </source>
</evidence>
<dbReference type="EMBL" id="QXGB01000114">
    <property type="protein sequence ID" value="KAE9229750.1"/>
    <property type="molecule type" value="Genomic_DNA"/>
</dbReference>
<evidence type="ECO:0000313" key="9">
    <source>
        <dbReference type="EMBL" id="KAE9251687.1"/>
    </source>
</evidence>
<dbReference type="AlphaFoldDB" id="A0A6A3M948"/>
<evidence type="ECO:0000313" key="12">
    <source>
        <dbReference type="Proteomes" id="UP000429523"/>
    </source>
</evidence>
<evidence type="ECO:0000313" key="20">
    <source>
        <dbReference type="Proteomes" id="UP000486351"/>
    </source>
</evidence>
<reference evidence="18 19" key="1">
    <citation type="submission" date="2018-09" db="EMBL/GenBank/DDBJ databases">
        <title>Genomic investigation of the strawberry pathogen Phytophthora fragariae indicates pathogenicity is determined by transcriptional variation in three key races.</title>
        <authorList>
            <person name="Adams T.M."/>
            <person name="Armitage A.D."/>
            <person name="Sobczyk M.K."/>
            <person name="Bates H.J."/>
            <person name="Dunwell J.M."/>
            <person name="Nellist C.F."/>
            <person name="Harrison R.J."/>
        </authorList>
    </citation>
    <scope>NUCLEOTIDE SEQUENCE [LARGE SCALE GENOMIC DNA]</scope>
    <source>
        <strain evidence="10 14">A4</strain>
        <strain evidence="9 15">BC-1</strain>
        <strain evidence="7 19">BC-23</strain>
        <strain evidence="8 13">NOV-27</strain>
        <strain evidence="6 16">NOV-5</strain>
        <strain evidence="5 17">NOV-71</strain>
        <strain evidence="11 20">NOV-77</strain>
        <strain evidence="2 12">NOV-9</strain>
        <strain evidence="4 21">ONT-3</strain>
        <strain evidence="3 18">SCRP245</strain>
    </source>
</reference>
<dbReference type="EMBL" id="QXFY01000182">
    <property type="protein sequence ID" value="KAE9353279.1"/>
    <property type="molecule type" value="Genomic_DNA"/>
</dbReference>
<dbReference type="EMBL" id="QXGE01001037">
    <property type="protein sequence ID" value="KAE9298872.1"/>
    <property type="molecule type" value="Genomic_DNA"/>
</dbReference>
<evidence type="ECO:0000313" key="7">
    <source>
        <dbReference type="EMBL" id="KAE9226665.1"/>
    </source>
</evidence>
<comment type="caution">
    <text evidence="3">The sequence shown here is derived from an EMBL/GenBank/DDBJ whole genome shotgun (WGS) entry which is preliminary data.</text>
</comment>
<dbReference type="EMBL" id="QXFZ01000106">
    <property type="protein sequence ID" value="KAE9132914.1"/>
    <property type="molecule type" value="Genomic_DNA"/>
</dbReference>
<dbReference type="Proteomes" id="UP000429523">
    <property type="component" value="Unassembled WGS sequence"/>
</dbReference>
<evidence type="ECO:0000313" key="2">
    <source>
        <dbReference type="EMBL" id="KAE8947599.1"/>
    </source>
</evidence>
<dbReference type="Proteomes" id="UP000440367">
    <property type="component" value="Unassembled WGS sequence"/>
</dbReference>
<evidence type="ECO:0000313" key="6">
    <source>
        <dbReference type="EMBL" id="KAE9152420.1"/>
    </source>
</evidence>
<keyword evidence="13" id="KW-1185">Reference proteome</keyword>
<dbReference type="Proteomes" id="UP000460718">
    <property type="component" value="Unassembled WGS sequence"/>
</dbReference>
<evidence type="ECO:0000313" key="15">
    <source>
        <dbReference type="Proteomes" id="UP000440367"/>
    </source>
</evidence>
<name>A0A6A3M948_9STRA</name>
<evidence type="ECO:0000313" key="14">
    <source>
        <dbReference type="Proteomes" id="UP000437068"/>
    </source>
</evidence>
<dbReference type="Proteomes" id="UP000486351">
    <property type="component" value="Unassembled WGS sequence"/>
</dbReference>
<evidence type="ECO:0000313" key="10">
    <source>
        <dbReference type="EMBL" id="KAE9298872.1"/>
    </source>
</evidence>
<evidence type="ECO:0000313" key="21">
    <source>
        <dbReference type="Proteomes" id="UP000488956"/>
    </source>
</evidence>
<evidence type="ECO:0008006" key="22">
    <source>
        <dbReference type="Google" id="ProtNLM"/>
    </source>
</evidence>
<keyword evidence="1" id="KW-0732">Signal</keyword>
<evidence type="ECO:0000313" key="16">
    <source>
        <dbReference type="Proteomes" id="UP000440732"/>
    </source>
</evidence>
<evidence type="ECO:0000313" key="5">
    <source>
        <dbReference type="EMBL" id="KAE9132914.1"/>
    </source>
</evidence>
<dbReference type="EMBL" id="QXGC01000638">
    <property type="protein sequence ID" value="KAE9226665.1"/>
    <property type="molecule type" value="Genomic_DNA"/>
</dbReference>
<evidence type="ECO:0000313" key="3">
    <source>
        <dbReference type="EMBL" id="KAE9024974.1"/>
    </source>
</evidence>
<dbReference type="Proteomes" id="UP000433483">
    <property type="component" value="Unassembled WGS sequence"/>
</dbReference>
<dbReference type="Proteomes" id="UP000440732">
    <property type="component" value="Unassembled WGS sequence"/>
</dbReference>
<dbReference type="Proteomes" id="UP000476176">
    <property type="component" value="Unassembled WGS sequence"/>
</dbReference>
<dbReference type="EMBL" id="QXFW01000106">
    <property type="protein sequence ID" value="KAE9024974.1"/>
    <property type="molecule type" value="Genomic_DNA"/>
</dbReference>
<dbReference type="EMBL" id="QXGD01000127">
    <property type="protein sequence ID" value="KAE9251687.1"/>
    <property type="molecule type" value="Genomic_DNA"/>
</dbReference>
<evidence type="ECO:0000313" key="17">
    <source>
        <dbReference type="Proteomes" id="UP000441208"/>
    </source>
</evidence>
<gene>
    <name evidence="10" type="ORF">PF001_g15719</name>
    <name evidence="9" type="ORF">PF002_g4173</name>
    <name evidence="7" type="ORF">PF004_g11576</name>
    <name evidence="8" type="ORF">PF005_g3754</name>
    <name evidence="6" type="ORF">PF006_g3362</name>
    <name evidence="5" type="ORF">PF007_g3547</name>
    <name evidence="11" type="ORF">PF008_g5071</name>
    <name evidence="2" type="ORF">PF009_g2801</name>
    <name evidence="4" type="ORF">PF010_g3451</name>
    <name evidence="3" type="ORF">PF011_g3258</name>
</gene>
<evidence type="ECO:0000313" key="4">
    <source>
        <dbReference type="EMBL" id="KAE9131646.1"/>
    </source>
</evidence>
<proteinExistence type="predicted"/>
<evidence type="ECO:0000256" key="1">
    <source>
        <dbReference type="SAM" id="SignalP"/>
    </source>
</evidence>
<evidence type="ECO:0000313" key="18">
    <source>
        <dbReference type="Proteomes" id="UP000460718"/>
    </source>
</evidence>
<dbReference type="EMBL" id="QXGF01000076">
    <property type="protein sequence ID" value="KAE8947599.1"/>
    <property type="molecule type" value="Genomic_DNA"/>
</dbReference>
<dbReference type="OrthoDB" id="1730821at2759"/>
<feature type="chain" id="PRO_5036380110" description="DUF4371 domain-containing protein" evidence="1">
    <location>
        <begin position="25"/>
        <end position="124"/>
    </location>
</feature>
<dbReference type="EMBL" id="QXGA01000106">
    <property type="protein sequence ID" value="KAE9152420.1"/>
    <property type="molecule type" value="Genomic_DNA"/>
</dbReference>
<dbReference type="Proteomes" id="UP000441208">
    <property type="component" value="Unassembled WGS sequence"/>
</dbReference>
<evidence type="ECO:0000313" key="19">
    <source>
        <dbReference type="Proteomes" id="UP000476176"/>
    </source>
</evidence>
<protein>
    <recommendedName>
        <fullName evidence="22">DUF4371 domain-containing protein</fullName>
    </recommendedName>
</protein>
<evidence type="ECO:0000313" key="8">
    <source>
        <dbReference type="EMBL" id="KAE9229750.1"/>
    </source>
</evidence>